<dbReference type="Ensembl" id="ENSCCRT00020130686.1">
    <property type="protein sequence ID" value="ENSCCRP00020119959.1"/>
    <property type="gene ID" value="ENSCCRG00020053773.1"/>
</dbReference>
<sequence length="59" mass="6695">MVLKTPWMILAWFSSSWISCLLLGVVSMRRPVPCWSSSLISRPSRIRSCCSPPTPAQWT</sequence>
<evidence type="ECO:0000313" key="1">
    <source>
        <dbReference type="Ensembl" id="ENSCCRP00020119959.1"/>
    </source>
</evidence>
<dbReference type="Proteomes" id="UP000694701">
    <property type="component" value="Unplaced"/>
</dbReference>
<name>A0A8C2L9D6_CYPCA</name>
<proteinExistence type="predicted"/>
<accession>A0A8C2L9D6</accession>
<dbReference type="PROSITE" id="PS51257">
    <property type="entry name" value="PROKAR_LIPOPROTEIN"/>
    <property type="match status" value="1"/>
</dbReference>
<dbReference type="AlphaFoldDB" id="A0A8C2L9D6"/>
<organism evidence="1 2">
    <name type="scientific">Cyprinus carpio</name>
    <name type="common">Common carp</name>
    <dbReference type="NCBI Taxonomy" id="7962"/>
    <lineage>
        <taxon>Eukaryota</taxon>
        <taxon>Metazoa</taxon>
        <taxon>Chordata</taxon>
        <taxon>Craniata</taxon>
        <taxon>Vertebrata</taxon>
        <taxon>Euteleostomi</taxon>
        <taxon>Actinopterygii</taxon>
        <taxon>Neopterygii</taxon>
        <taxon>Teleostei</taxon>
        <taxon>Ostariophysi</taxon>
        <taxon>Cypriniformes</taxon>
        <taxon>Cyprinidae</taxon>
        <taxon>Cyprininae</taxon>
        <taxon>Cyprinus</taxon>
    </lineage>
</organism>
<protein>
    <submittedName>
        <fullName evidence="1">Uncharacterized protein</fullName>
    </submittedName>
</protein>
<evidence type="ECO:0000313" key="2">
    <source>
        <dbReference type="Proteomes" id="UP000694701"/>
    </source>
</evidence>
<reference evidence="1" key="1">
    <citation type="submission" date="2025-08" db="UniProtKB">
        <authorList>
            <consortium name="Ensembl"/>
        </authorList>
    </citation>
    <scope>IDENTIFICATION</scope>
</reference>